<dbReference type="AlphaFoldDB" id="A0A4D9EKE4"/>
<sequence length="118" mass="13166">MHYKNQGFIIYKTIVLNKSRHLLRIHSSSVLYYSTFPHSVTSSKSAKSYKAQQRSASVPIKLEKAVAKAALMFNCLGNVARVEKAKSAAGSSEGRGRDHLHKRESPFNSGIECLSLWQ</sequence>
<evidence type="ECO:0000313" key="2">
    <source>
        <dbReference type="EMBL" id="TFK10676.1"/>
    </source>
</evidence>
<gene>
    <name evidence="2" type="ORF">DR999_PMT06081</name>
</gene>
<evidence type="ECO:0000313" key="3">
    <source>
        <dbReference type="Proteomes" id="UP000297703"/>
    </source>
</evidence>
<keyword evidence="3" id="KW-1185">Reference proteome</keyword>
<comment type="caution">
    <text evidence="2">The sequence shown here is derived from an EMBL/GenBank/DDBJ whole genome shotgun (WGS) entry which is preliminary data.</text>
</comment>
<accession>A0A4D9EKE4</accession>
<organism evidence="2 3">
    <name type="scientific">Platysternon megacephalum</name>
    <name type="common">big-headed turtle</name>
    <dbReference type="NCBI Taxonomy" id="55544"/>
    <lineage>
        <taxon>Eukaryota</taxon>
        <taxon>Metazoa</taxon>
        <taxon>Chordata</taxon>
        <taxon>Craniata</taxon>
        <taxon>Vertebrata</taxon>
        <taxon>Euteleostomi</taxon>
        <taxon>Archelosauria</taxon>
        <taxon>Testudinata</taxon>
        <taxon>Testudines</taxon>
        <taxon>Cryptodira</taxon>
        <taxon>Durocryptodira</taxon>
        <taxon>Testudinoidea</taxon>
        <taxon>Platysternidae</taxon>
        <taxon>Platysternon</taxon>
    </lineage>
</organism>
<dbReference type="EMBL" id="QXTE01000039">
    <property type="protein sequence ID" value="TFK10676.1"/>
    <property type="molecule type" value="Genomic_DNA"/>
</dbReference>
<feature type="region of interest" description="Disordered" evidence="1">
    <location>
        <begin position="86"/>
        <end position="105"/>
    </location>
</feature>
<evidence type="ECO:0000256" key="1">
    <source>
        <dbReference type="SAM" id="MobiDB-lite"/>
    </source>
</evidence>
<proteinExistence type="predicted"/>
<protein>
    <submittedName>
        <fullName evidence="2">Uncharacterized protein</fullName>
    </submittedName>
</protein>
<reference evidence="2 3" key="1">
    <citation type="submission" date="2019-04" db="EMBL/GenBank/DDBJ databases">
        <title>Draft genome of the big-headed turtle Platysternon megacephalum.</title>
        <authorList>
            <person name="Gong S."/>
        </authorList>
    </citation>
    <scope>NUCLEOTIDE SEQUENCE [LARGE SCALE GENOMIC DNA]</scope>
    <source>
        <strain evidence="2">DO16091913</strain>
        <tissue evidence="2">Muscle</tissue>
    </source>
</reference>
<feature type="compositionally biased region" description="Basic and acidic residues" evidence="1">
    <location>
        <begin position="94"/>
        <end position="105"/>
    </location>
</feature>
<name>A0A4D9EKE4_9SAUR</name>
<dbReference type="Proteomes" id="UP000297703">
    <property type="component" value="Unassembled WGS sequence"/>
</dbReference>
<reference evidence="2 3" key="2">
    <citation type="submission" date="2019-04" db="EMBL/GenBank/DDBJ databases">
        <title>The genome sequence of big-headed turtle.</title>
        <authorList>
            <person name="Gong S."/>
        </authorList>
    </citation>
    <scope>NUCLEOTIDE SEQUENCE [LARGE SCALE GENOMIC DNA]</scope>
    <source>
        <strain evidence="2">DO16091913</strain>
        <tissue evidence="2">Muscle</tissue>
    </source>
</reference>